<comment type="subcellular location">
    <subcellularLocation>
        <location evidence="1">Cell membrane</location>
        <topology evidence="1">Multi-pass membrane protein</topology>
    </subcellularLocation>
</comment>
<dbReference type="InterPro" id="IPR032689">
    <property type="entry name" value="TraG-D_C"/>
</dbReference>
<keyword evidence="3" id="KW-1003">Cell membrane</keyword>
<name>A0AAW5YY97_9LACO</name>
<evidence type="ECO:0000256" key="8">
    <source>
        <dbReference type="SAM" id="MobiDB-lite"/>
    </source>
</evidence>
<protein>
    <submittedName>
        <fullName evidence="11">Type IV secretory system conjugative DNA transfer family protein</fullName>
    </submittedName>
</protein>
<dbReference type="CDD" id="cd01127">
    <property type="entry name" value="TrwB_TraG_TraD_VirD4"/>
    <property type="match status" value="2"/>
</dbReference>
<dbReference type="Pfam" id="PF02534">
    <property type="entry name" value="T4SS-DNA_transf"/>
    <property type="match status" value="1"/>
</dbReference>
<dbReference type="NCBIfam" id="NF045973">
    <property type="entry name" value="conju_CD1115"/>
    <property type="match status" value="1"/>
</dbReference>
<sequence length="880" mass="99710">MLAFLHPISQGAGLKFAGISILGSAGITFFLTYQMAYAGKQVAYGQKGDSRFTTVKELKDQYPSIPEKTKGFKGYGGFPISHYKDRYFIDTETNHNIVVGTSRSGKGQTIVVPMIDNLSRAEKKSSMVINDPKGELYAGASETLRKRGYDVYLLNMMDLSKSMAYNPLQLVVKSWTQGDTEGAMQLINSLTYTLYHDDNAGQNAWVNEGAQSAVNGMIIALIEYCDNLENFDDGKRHLERVTLNNIIGMMNELGTVQYYKDKNDVSTTNILDEFFKHLPQNSIAKREYGSTNFSEAKAKGSIFSTIVQKLQTFSMPKNARATSANSIELKSIGFPKYVSFAVPKELSGSKMYLRFYKQKPDKHNKDKLLPASRRSKPDADYLISVSFGGFAEYNFADDLRTGDIMELYYQDPENGKESTAAYKLEINKHKTVNFYKLGDKTKRIKSAQKQIAFLKERLAKQKEQGSETKGTEKLIKEAKNKILAIQQEKELIIGKLKMHYSDKPTAVFLKIPDFDKSNNALASIFVSQLYSELAKQCAFVAGGKTVKRVHFILDEFGNMLPIQDMDQIMTVSAGRNLLFTLIIQSYEQLYSTYGKEKGATIKENGQNQILIATIDKETLEEFSAKAGNYTVEGGSINKDKMGIASNYNASADSVRLITTERLSQMLVGEDLVLRPLHRLNLKHKKIRPYPIFNTQETELPYAFKLLSDDFNLATDPNTLEVAAPHARLDLSSLGIDWRDFTKFDDTGAALKAYNEYHQDDNKDEDKNYRTGVDANHNEDHVGQTEEDMKESEEELENEEEKRQKNINDFLEEYEGYRKELPASDDARRAFEKIKRLAKIAGTRSTKRAECKEQFSEELDKISWAMENDEKTEKLWNEHFS</sequence>
<feature type="transmembrane region" description="Helical" evidence="9">
    <location>
        <begin position="12"/>
        <end position="33"/>
    </location>
</feature>
<dbReference type="InterPro" id="IPR051539">
    <property type="entry name" value="T4SS-coupling_protein"/>
</dbReference>
<evidence type="ECO:0000256" key="1">
    <source>
        <dbReference type="ARBA" id="ARBA00004651"/>
    </source>
</evidence>
<evidence type="ECO:0000256" key="9">
    <source>
        <dbReference type="SAM" id="Phobius"/>
    </source>
</evidence>
<evidence type="ECO:0000256" key="5">
    <source>
        <dbReference type="ARBA" id="ARBA00022989"/>
    </source>
</evidence>
<dbReference type="Proteomes" id="UP001210502">
    <property type="component" value="Unassembled WGS sequence"/>
</dbReference>
<evidence type="ECO:0000313" key="11">
    <source>
        <dbReference type="EMBL" id="MDA3768173.1"/>
    </source>
</evidence>
<keyword evidence="5 9" id="KW-1133">Transmembrane helix</keyword>
<dbReference type="GO" id="GO:0005886">
    <property type="term" value="C:plasma membrane"/>
    <property type="evidence" value="ECO:0007669"/>
    <property type="project" value="UniProtKB-SubCell"/>
</dbReference>
<evidence type="ECO:0000259" key="10">
    <source>
        <dbReference type="Pfam" id="PF12696"/>
    </source>
</evidence>
<accession>A0AAW5YY97</accession>
<dbReference type="Gene3D" id="3.40.50.300">
    <property type="entry name" value="P-loop containing nucleotide triphosphate hydrolases"/>
    <property type="match status" value="2"/>
</dbReference>
<dbReference type="Pfam" id="PF12696">
    <property type="entry name" value="TraG-D_C"/>
    <property type="match status" value="1"/>
</dbReference>
<evidence type="ECO:0000256" key="6">
    <source>
        <dbReference type="ARBA" id="ARBA00023136"/>
    </source>
</evidence>
<evidence type="ECO:0000256" key="3">
    <source>
        <dbReference type="ARBA" id="ARBA00022475"/>
    </source>
</evidence>
<dbReference type="EMBL" id="JAQIEY010000019">
    <property type="protein sequence ID" value="MDA3768173.1"/>
    <property type="molecule type" value="Genomic_DNA"/>
</dbReference>
<dbReference type="AlphaFoldDB" id="A0AAW5YY97"/>
<feature type="coiled-coil region" evidence="7">
    <location>
        <begin position="437"/>
        <end position="488"/>
    </location>
</feature>
<reference evidence="11" key="1">
    <citation type="submission" date="2023-01" db="EMBL/GenBank/DDBJ databases">
        <title>Sequencing of the bacterial strains from artisanal fermented milk Matsoni.</title>
        <authorList>
            <person name="Rozman V."/>
            <person name="Accetto T."/>
            <person name="Bogovic Matijasic B."/>
        </authorList>
    </citation>
    <scope>NUCLEOTIDE SEQUENCE</scope>
    <source>
        <strain evidence="11">Lbl333</strain>
    </source>
</reference>
<feature type="domain" description="TraD/TraG TraM recognition site" evidence="10">
    <location>
        <begin position="548"/>
        <end position="665"/>
    </location>
</feature>
<dbReference type="SUPFAM" id="SSF52540">
    <property type="entry name" value="P-loop containing nucleoside triphosphate hydrolases"/>
    <property type="match status" value="1"/>
</dbReference>
<evidence type="ECO:0000256" key="4">
    <source>
        <dbReference type="ARBA" id="ARBA00022692"/>
    </source>
</evidence>
<dbReference type="PANTHER" id="PTHR37937">
    <property type="entry name" value="CONJUGATIVE TRANSFER: DNA TRANSPORT"/>
    <property type="match status" value="1"/>
</dbReference>
<comment type="caution">
    <text evidence="11">The sequence shown here is derived from an EMBL/GenBank/DDBJ whole genome shotgun (WGS) entry which is preliminary data.</text>
</comment>
<evidence type="ECO:0000313" key="12">
    <source>
        <dbReference type="Proteomes" id="UP001210502"/>
    </source>
</evidence>
<dbReference type="RefSeq" id="WP_271024677.1">
    <property type="nucleotide sequence ID" value="NZ_JAQIEY010000019.1"/>
</dbReference>
<feature type="compositionally biased region" description="Basic and acidic residues" evidence="8">
    <location>
        <begin position="759"/>
        <end position="768"/>
    </location>
</feature>
<dbReference type="InterPro" id="IPR003688">
    <property type="entry name" value="TraG/VirD4"/>
</dbReference>
<organism evidence="11 12">
    <name type="scientific">Lactobacillus delbrueckii</name>
    <dbReference type="NCBI Taxonomy" id="1584"/>
    <lineage>
        <taxon>Bacteria</taxon>
        <taxon>Bacillati</taxon>
        <taxon>Bacillota</taxon>
        <taxon>Bacilli</taxon>
        <taxon>Lactobacillales</taxon>
        <taxon>Lactobacillaceae</taxon>
        <taxon>Lactobacillus</taxon>
    </lineage>
</organism>
<proteinExistence type="inferred from homology"/>
<dbReference type="PANTHER" id="PTHR37937:SF1">
    <property type="entry name" value="CONJUGATIVE TRANSFER: DNA TRANSPORT"/>
    <property type="match status" value="1"/>
</dbReference>
<keyword evidence="6 9" id="KW-0472">Membrane</keyword>
<feature type="compositionally biased region" description="Acidic residues" evidence="8">
    <location>
        <begin position="784"/>
        <end position="798"/>
    </location>
</feature>
<dbReference type="InterPro" id="IPR027417">
    <property type="entry name" value="P-loop_NTPase"/>
</dbReference>
<feature type="region of interest" description="Disordered" evidence="8">
    <location>
        <begin position="759"/>
        <end position="803"/>
    </location>
</feature>
<gene>
    <name evidence="11" type="ORF">PF586_06840</name>
</gene>
<keyword evidence="4 9" id="KW-0812">Transmembrane</keyword>
<evidence type="ECO:0000256" key="7">
    <source>
        <dbReference type="SAM" id="Coils"/>
    </source>
</evidence>
<comment type="similarity">
    <text evidence="2">Belongs to the VirD4/TraG family.</text>
</comment>
<evidence type="ECO:0000256" key="2">
    <source>
        <dbReference type="ARBA" id="ARBA00008806"/>
    </source>
</evidence>
<keyword evidence="7" id="KW-0175">Coiled coil</keyword>